<organism evidence="2 3">
    <name type="scientific">Candidatus Desulfatibia vada</name>
    <dbReference type="NCBI Taxonomy" id="2841696"/>
    <lineage>
        <taxon>Bacteria</taxon>
        <taxon>Pseudomonadati</taxon>
        <taxon>Thermodesulfobacteriota</taxon>
        <taxon>Desulfobacteria</taxon>
        <taxon>Desulfobacterales</taxon>
        <taxon>Desulfobacterales incertae sedis</taxon>
        <taxon>Candidatus Desulfatibia</taxon>
    </lineage>
</organism>
<evidence type="ECO:0000313" key="2">
    <source>
        <dbReference type="EMBL" id="MBC8430441.1"/>
    </source>
</evidence>
<accession>A0A8J6NNG8</accession>
<dbReference type="AlphaFoldDB" id="A0A8J6NNG8"/>
<dbReference type="Proteomes" id="UP000605201">
    <property type="component" value="Unassembled WGS sequence"/>
</dbReference>
<dbReference type="PANTHER" id="PTHR33594">
    <property type="entry name" value="SUPERFAMILY HYDROLASE, PUTATIVE (AFU_ORTHOLOGUE AFUA_1G03035)-RELATED"/>
    <property type="match status" value="1"/>
</dbReference>
<evidence type="ECO:0000259" key="1">
    <source>
        <dbReference type="PROSITE" id="PS51831"/>
    </source>
</evidence>
<gene>
    <name evidence="2" type="ORF">H8D96_00835</name>
</gene>
<dbReference type="CDD" id="cd00077">
    <property type="entry name" value="HDc"/>
    <property type="match status" value="1"/>
</dbReference>
<dbReference type="Gene3D" id="1.10.3210.50">
    <property type="match status" value="1"/>
</dbReference>
<evidence type="ECO:0000313" key="3">
    <source>
        <dbReference type="Proteomes" id="UP000605201"/>
    </source>
</evidence>
<dbReference type="InterPro" id="IPR003607">
    <property type="entry name" value="HD/PDEase_dom"/>
</dbReference>
<reference evidence="2 3" key="1">
    <citation type="submission" date="2020-08" db="EMBL/GenBank/DDBJ databases">
        <title>Bridging the membrane lipid divide: bacteria of the FCB group superphylum have the potential to synthesize archaeal ether lipids.</title>
        <authorList>
            <person name="Villanueva L."/>
            <person name="Von Meijenfeldt F.A.B."/>
            <person name="Westbye A.B."/>
            <person name="Yadav S."/>
            <person name="Hopmans E.C."/>
            <person name="Dutilh B.E."/>
            <person name="Sinninghe Damste J.S."/>
        </authorList>
    </citation>
    <scope>NUCLEOTIDE SEQUENCE [LARGE SCALE GENOMIC DNA]</scope>
    <source>
        <strain evidence="2">NIOZ-UU17</strain>
    </source>
</reference>
<dbReference type="InterPro" id="IPR006675">
    <property type="entry name" value="HDIG_dom"/>
</dbReference>
<name>A0A8J6NNG8_9BACT</name>
<dbReference type="Pfam" id="PF01966">
    <property type="entry name" value="HD"/>
    <property type="match status" value="1"/>
</dbReference>
<dbReference type="NCBIfam" id="TIGR00277">
    <property type="entry name" value="HDIG"/>
    <property type="match status" value="1"/>
</dbReference>
<dbReference type="InterPro" id="IPR006674">
    <property type="entry name" value="HD_domain"/>
</dbReference>
<feature type="domain" description="HD" evidence="1">
    <location>
        <begin position="47"/>
        <end position="152"/>
    </location>
</feature>
<proteinExistence type="predicted"/>
<dbReference type="SUPFAM" id="SSF109604">
    <property type="entry name" value="HD-domain/PDEase-like"/>
    <property type="match status" value="1"/>
</dbReference>
<dbReference type="PANTHER" id="PTHR33594:SF1">
    <property type="entry name" value="HD_PDEASE DOMAIN-CONTAINING PROTEIN"/>
    <property type="match status" value="1"/>
</dbReference>
<dbReference type="PROSITE" id="PS51831">
    <property type="entry name" value="HD"/>
    <property type="match status" value="1"/>
</dbReference>
<protein>
    <submittedName>
        <fullName evidence="2">HD domain-containing protein</fullName>
    </submittedName>
</protein>
<dbReference type="SMART" id="SM00471">
    <property type="entry name" value="HDc"/>
    <property type="match status" value="1"/>
</dbReference>
<dbReference type="EMBL" id="JACNIG010000043">
    <property type="protein sequence ID" value="MBC8430441.1"/>
    <property type="molecule type" value="Genomic_DNA"/>
</dbReference>
<comment type="caution">
    <text evidence="2">The sequence shown here is derived from an EMBL/GenBank/DDBJ whole genome shotgun (WGS) entry which is preliminary data.</text>
</comment>
<sequence length="236" mass="26540">MRKAAAVNIPDAGLTDGNGSKIDSETLLEQVSRIVKQYFDRARGSHDWEHTLRVFRLCRRIGPKEGADMDVLLAAAYLHDIGRSFQDASNGAVCHAQKGVEIAIPIVSALPLTEKQKENIVHCVRSHRFRGNDAPQTIEAKVLFDADKLDAIGAVGVARAFLFAGEVGARLHSPKMNVEEAAPYSKNDTGYREYRVKLSKIRDRILTKSGRKLADERHDFMEQFFKRFIKEYEGER</sequence>